<reference evidence="1 2" key="1">
    <citation type="submission" date="2019-09" db="EMBL/GenBank/DDBJ databases">
        <title>Nocardioides panacisoli sp. nov., isolated from the soil of a ginseng field.</title>
        <authorList>
            <person name="Cho C."/>
        </authorList>
    </citation>
    <scope>NUCLEOTIDE SEQUENCE [LARGE SCALE GENOMIC DNA]</scope>
    <source>
        <strain evidence="1 2">BN130099</strain>
    </source>
</reference>
<comment type="caution">
    <text evidence="1">The sequence shown here is derived from an EMBL/GenBank/DDBJ whole genome shotgun (WGS) entry which is preliminary data.</text>
</comment>
<dbReference type="EMBL" id="VUJV01000003">
    <property type="protein sequence ID" value="KAA1419327.1"/>
    <property type="molecule type" value="Genomic_DNA"/>
</dbReference>
<name>A0A5B1LIB8_9ACTN</name>
<keyword evidence="2" id="KW-1185">Reference proteome</keyword>
<dbReference type="Proteomes" id="UP000325003">
    <property type="component" value="Unassembled WGS sequence"/>
</dbReference>
<reference evidence="1 2" key="2">
    <citation type="submission" date="2019-09" db="EMBL/GenBank/DDBJ databases">
        <authorList>
            <person name="Jin C."/>
        </authorList>
    </citation>
    <scope>NUCLEOTIDE SEQUENCE [LARGE SCALE GENOMIC DNA]</scope>
    <source>
        <strain evidence="1 2">BN130099</strain>
    </source>
</reference>
<evidence type="ECO:0000313" key="1">
    <source>
        <dbReference type="EMBL" id="KAA1419327.1"/>
    </source>
</evidence>
<accession>A0A5B1LIB8</accession>
<proteinExistence type="predicted"/>
<gene>
    <name evidence="1" type="ORF">F0U44_12865</name>
</gene>
<sequence>MDGDGEPMDDVRRWELLREATVVTAMSRLEAAHVIICSDEDGVIHFVQGPYADGVSALADLAELERTSCLPEGARMFIVPLHPPGLDH</sequence>
<organism evidence="1 2">
    <name type="scientific">Nocardioides humilatus</name>
    <dbReference type="NCBI Taxonomy" id="2607660"/>
    <lineage>
        <taxon>Bacteria</taxon>
        <taxon>Bacillati</taxon>
        <taxon>Actinomycetota</taxon>
        <taxon>Actinomycetes</taxon>
        <taxon>Propionibacteriales</taxon>
        <taxon>Nocardioidaceae</taxon>
        <taxon>Nocardioides</taxon>
    </lineage>
</organism>
<protein>
    <submittedName>
        <fullName evidence="1">Uncharacterized protein</fullName>
    </submittedName>
</protein>
<dbReference type="RefSeq" id="WP_149728661.1">
    <property type="nucleotide sequence ID" value="NZ_VUJV01000003.1"/>
</dbReference>
<dbReference type="AlphaFoldDB" id="A0A5B1LIB8"/>
<evidence type="ECO:0000313" key="2">
    <source>
        <dbReference type="Proteomes" id="UP000325003"/>
    </source>
</evidence>